<accession>A0ABP1F4H8</accession>
<dbReference type="Proteomes" id="UP001497527">
    <property type="component" value="Unassembled WGS sequence"/>
</dbReference>
<organism evidence="1 2">
    <name type="scientific">Tenacibaculum polynesiense</name>
    <dbReference type="NCBI Taxonomy" id="3137857"/>
    <lineage>
        <taxon>Bacteria</taxon>
        <taxon>Pseudomonadati</taxon>
        <taxon>Bacteroidota</taxon>
        <taxon>Flavobacteriia</taxon>
        <taxon>Flavobacteriales</taxon>
        <taxon>Flavobacteriaceae</taxon>
        <taxon>Tenacibaculum</taxon>
    </lineage>
</organism>
<name>A0ABP1F4H8_9FLAO</name>
<gene>
    <name evidence="1" type="ORF">T190423A01A_30316</name>
</gene>
<dbReference type="RefSeq" id="WP_348717265.1">
    <property type="nucleotide sequence ID" value="NZ_CAXJIO010000012.1"/>
</dbReference>
<evidence type="ECO:0008006" key="3">
    <source>
        <dbReference type="Google" id="ProtNLM"/>
    </source>
</evidence>
<sequence length="264" mass="31525">MKTRLFFLFIFLGSIIYAQEERKTLFGIVYDKNGVLENAHIVNFSNNTATFTDENGEYRIFARPTDTLRFTSIGYKTIFVELTKKHFNTYRKRVTLEKQDYELEEILVRNNELSGDISKDVKKVKHDTRQKEIQEKLNIKSIDYTNNYDYNDSRLRHKIVKTDPTRDFEGVGTTTFIPLKNTSAMKALRKELEFKENMPAKLLSELGEEFFFTELKIPVERYYHFLEYCNPLNIENFYQNREVLKVINIFRNEHVNYLKIIEKE</sequence>
<reference evidence="1 2" key="1">
    <citation type="submission" date="2024-05" db="EMBL/GenBank/DDBJ databases">
        <authorList>
            <person name="Duchaud E."/>
        </authorList>
    </citation>
    <scope>NUCLEOTIDE SEQUENCE [LARGE SCALE GENOMIC DNA]</scope>
    <source>
        <strain evidence="1">Ena-SAMPLE-TAB-13-05-2024-13:56:06:370-140308</strain>
    </source>
</reference>
<keyword evidence="2" id="KW-1185">Reference proteome</keyword>
<evidence type="ECO:0000313" key="1">
    <source>
        <dbReference type="EMBL" id="CAL2103202.1"/>
    </source>
</evidence>
<dbReference type="EMBL" id="CAXJIO010000012">
    <property type="protein sequence ID" value="CAL2103202.1"/>
    <property type="molecule type" value="Genomic_DNA"/>
</dbReference>
<protein>
    <recommendedName>
        <fullName evidence="3">Carboxypeptidase-like protein</fullName>
    </recommendedName>
</protein>
<dbReference type="Pfam" id="PF13715">
    <property type="entry name" value="CarbopepD_reg_2"/>
    <property type="match status" value="1"/>
</dbReference>
<dbReference type="SUPFAM" id="SSF49464">
    <property type="entry name" value="Carboxypeptidase regulatory domain-like"/>
    <property type="match status" value="1"/>
</dbReference>
<dbReference type="InterPro" id="IPR008969">
    <property type="entry name" value="CarboxyPept-like_regulatory"/>
</dbReference>
<comment type="caution">
    <text evidence="1">The sequence shown here is derived from an EMBL/GenBank/DDBJ whole genome shotgun (WGS) entry which is preliminary data.</text>
</comment>
<proteinExistence type="predicted"/>
<evidence type="ECO:0000313" key="2">
    <source>
        <dbReference type="Proteomes" id="UP001497527"/>
    </source>
</evidence>